<sequence>MGSLQLTYQPKLKTIHSHEAKSVQLWLSTDPLAEHPKQIGKSPYTFCNDNPLRYIDPTGMIWEDPKDAERLNKSVNNKIASINNDSAKIQAQIDKGGLSEKKLAKLQDKLTDNASKIDNLNQSLADIKSIGEAKETYRLGGPSQNDGTHGVVKGSDDVITIEGSNTGLHLHEIRHVGQSMEAGGVRFNSNGQLLNSAKTYEGGIQNEVNAYQIQYSFDGSYPAGASSLKDINSTSLFNIKGESGEPVYKGLIKPKK</sequence>
<dbReference type="AlphaFoldDB" id="A0A246GF18"/>
<organism evidence="1 2">
    <name type="scientific">Flavobacterium davisii</name>
    <dbReference type="NCBI Taxonomy" id="2906077"/>
    <lineage>
        <taxon>Bacteria</taxon>
        <taxon>Pseudomonadati</taxon>
        <taxon>Bacteroidota</taxon>
        <taxon>Flavobacteriia</taxon>
        <taxon>Flavobacteriales</taxon>
        <taxon>Flavobacteriaceae</taxon>
        <taxon>Flavobacterium</taxon>
    </lineage>
</organism>
<dbReference type="RefSeq" id="WP_088394980.1">
    <property type="nucleotide sequence ID" value="NZ_MTCZ01000282.1"/>
</dbReference>
<name>A0A246GF18_9FLAO</name>
<comment type="caution">
    <text evidence="1">The sequence shown here is derived from an EMBL/GenBank/DDBJ whole genome shotgun (WGS) entry which is preliminary data.</text>
</comment>
<evidence type="ECO:0000313" key="1">
    <source>
        <dbReference type="EMBL" id="OWP82715.1"/>
    </source>
</evidence>
<proteinExistence type="predicted"/>
<evidence type="ECO:0008006" key="3">
    <source>
        <dbReference type="Google" id="ProtNLM"/>
    </source>
</evidence>
<accession>A0A246GF18</accession>
<protein>
    <recommendedName>
        <fullName evidence="3">RHS repeat-associated core domain-containing protein</fullName>
    </recommendedName>
</protein>
<dbReference type="Proteomes" id="UP000197768">
    <property type="component" value="Unassembled WGS sequence"/>
</dbReference>
<dbReference type="Gene3D" id="2.180.10.10">
    <property type="entry name" value="RHS repeat-associated core"/>
    <property type="match status" value="1"/>
</dbReference>
<dbReference type="EMBL" id="MTCZ01000282">
    <property type="protein sequence ID" value="OWP82715.1"/>
    <property type="molecule type" value="Genomic_DNA"/>
</dbReference>
<evidence type="ECO:0000313" key="2">
    <source>
        <dbReference type="Proteomes" id="UP000197768"/>
    </source>
</evidence>
<gene>
    <name evidence="1" type="ORF">BWK59_14395</name>
</gene>
<reference evidence="1 2" key="1">
    <citation type="journal article" date="2017" name="Infect. Genet. Evol.">
        <title>Comparative genome analysis of fish pathogen Flavobacterium columnare reveals extensive sequence diversity within the species.</title>
        <authorList>
            <person name="Kayansamruaj P."/>
            <person name="Dong H.T."/>
            <person name="Hirono I."/>
            <person name="Kondo H."/>
            <person name="Senapin S."/>
            <person name="Rodkhum C."/>
        </authorList>
    </citation>
    <scope>NUCLEOTIDE SEQUENCE [LARGE SCALE GENOMIC DNA]</scope>
    <source>
        <strain evidence="1 2">1215</strain>
    </source>
</reference>